<proteinExistence type="predicted"/>
<dbReference type="GO" id="GO:0046872">
    <property type="term" value="F:metal ion binding"/>
    <property type="evidence" value="ECO:0007669"/>
    <property type="project" value="InterPro"/>
</dbReference>
<accession>A0A8J1U2N1</accession>
<evidence type="ECO:0000259" key="2">
    <source>
        <dbReference type="SMART" id="SM00892"/>
    </source>
</evidence>
<feature type="domain" description="DNA/RNA non-specific endonuclease/pyrophosphatase/phosphodiesterase" evidence="2">
    <location>
        <begin position="505"/>
        <end position="696"/>
    </location>
</feature>
<gene>
    <name evidence="3" type="ORF">OFUS_LOCUS16321</name>
</gene>
<dbReference type="PANTHER" id="PTHR21472:SF7">
    <property type="entry name" value="ENDONUCLEASE G, MITOCHONDRIAL-LIKE ISOFORM X2"/>
    <property type="match status" value="1"/>
</dbReference>
<keyword evidence="4" id="KW-1185">Reference proteome</keyword>
<name>A0A8J1U2N1_OWEFU</name>
<dbReference type="InterPro" id="IPR044925">
    <property type="entry name" value="His-Me_finger_sf"/>
</dbReference>
<dbReference type="InterPro" id="IPR044929">
    <property type="entry name" value="DNA/RNA_non-sp_Endonuclease_sf"/>
</dbReference>
<feature type="domain" description="ENPP1-3/EXOG-like endonuclease/phosphodiesterase" evidence="1">
    <location>
        <begin position="506"/>
        <end position="705"/>
    </location>
</feature>
<comment type="caution">
    <text evidence="3">The sequence shown here is derived from an EMBL/GenBank/DDBJ whole genome shotgun (WGS) entry which is preliminary data.</text>
</comment>
<reference evidence="3" key="1">
    <citation type="submission" date="2022-03" db="EMBL/GenBank/DDBJ databases">
        <authorList>
            <person name="Martin C."/>
        </authorList>
    </citation>
    <scope>NUCLEOTIDE SEQUENCE</scope>
</reference>
<dbReference type="Proteomes" id="UP000749559">
    <property type="component" value="Unassembled WGS sequence"/>
</dbReference>
<dbReference type="GO" id="GO:0016787">
    <property type="term" value="F:hydrolase activity"/>
    <property type="evidence" value="ECO:0007669"/>
    <property type="project" value="InterPro"/>
</dbReference>
<dbReference type="InterPro" id="IPR001604">
    <property type="entry name" value="Endo_G_ENPP1-like_dom"/>
</dbReference>
<sequence>PTVLSISAQHNSPGAVPNNCYGTLLTRTVILVPATCVYDRKLGKPYRMIKVNTQSIGKTRSAVHVSPTWLKKGHTSYNLALVIIPTQRSTPTTKLKWNPYTIEQLQVNLKTPTKKFTGCVSLKKLGTALDENKDHFIPFKCTNLATPESKGGPIYQTNKGVDEVFGLYNGACTIGWGLRSKKGHCGVRVTERTYKELCVVAKTKGQTINGCEDVLLNEGSGDTTPTIITTAAGYTAVVNTPKSEYGILLQVCPAKGCCGSRIEQLQRLPNVFRDTVVRQINMVKFKLDVTETPAMFYRPKEKDSYLQYEGTHGDFEEWKNQISKEIAAGKIRRGIGIEEEGIAHRVKKRGRISIIQGRTIAHTCLGSKQSQDVPESNSVPSYCKYEIWRPEFRREEPYLIDLDIRQMKGYCTFMCHPRLIDNGACFVTVDIADYTKADECIDYLDDYGLCQGKPDCKTRKRPRDKRFVDDHNWKNCKGSFIGGKAPQFKPAMADKNICQDHNTGNRFYYATLYSTSQKIPAWSAYKVEDLCTSKDRSSSWRKEKELDCNDQASNDDYKSSGYHKGHLNPNAIHNCDVKVMKSTFTLTNAAPQRPTFNSGRWNAHEGKTRKYLKEECVKNSGHLYLITGTQEPFSGTIGAGKVGIPKYFWTAGCCIHKTTGNYIGSFAYRSENKDIDVVVDMGVKTLEGHLKMGSKELFPGNIKCSKKSSDLK</sequence>
<evidence type="ECO:0000313" key="4">
    <source>
        <dbReference type="Proteomes" id="UP000749559"/>
    </source>
</evidence>
<dbReference type="InterPro" id="IPR020821">
    <property type="entry name" value="ENPP1-3/EXOG-like_nuc-like"/>
</dbReference>
<dbReference type="GO" id="GO:0003676">
    <property type="term" value="F:nucleic acid binding"/>
    <property type="evidence" value="ECO:0007669"/>
    <property type="project" value="InterPro"/>
</dbReference>
<feature type="non-terminal residue" evidence="3">
    <location>
        <position position="1"/>
    </location>
</feature>
<dbReference type="Pfam" id="PF01223">
    <property type="entry name" value="Endonuclease_NS"/>
    <property type="match status" value="1"/>
</dbReference>
<dbReference type="SMART" id="SM00477">
    <property type="entry name" value="NUC"/>
    <property type="match status" value="1"/>
</dbReference>
<evidence type="ECO:0000313" key="3">
    <source>
        <dbReference type="EMBL" id="CAH1791208.1"/>
    </source>
</evidence>
<organism evidence="3 4">
    <name type="scientific">Owenia fusiformis</name>
    <name type="common">Polychaete worm</name>
    <dbReference type="NCBI Taxonomy" id="6347"/>
    <lineage>
        <taxon>Eukaryota</taxon>
        <taxon>Metazoa</taxon>
        <taxon>Spiralia</taxon>
        <taxon>Lophotrochozoa</taxon>
        <taxon>Annelida</taxon>
        <taxon>Polychaeta</taxon>
        <taxon>Sedentaria</taxon>
        <taxon>Canalipalpata</taxon>
        <taxon>Sabellida</taxon>
        <taxon>Oweniida</taxon>
        <taxon>Oweniidae</taxon>
        <taxon>Owenia</taxon>
    </lineage>
</organism>
<dbReference type="SUPFAM" id="SSF54060">
    <property type="entry name" value="His-Me finger endonucleases"/>
    <property type="match status" value="1"/>
</dbReference>
<dbReference type="EMBL" id="CAIIXF020000008">
    <property type="protein sequence ID" value="CAH1791208.1"/>
    <property type="molecule type" value="Genomic_DNA"/>
</dbReference>
<dbReference type="Gene3D" id="3.40.570.10">
    <property type="entry name" value="Extracellular Endonuclease, subunit A"/>
    <property type="match status" value="1"/>
</dbReference>
<evidence type="ECO:0000259" key="1">
    <source>
        <dbReference type="SMART" id="SM00477"/>
    </source>
</evidence>
<protein>
    <submittedName>
        <fullName evidence="3">Uncharacterized protein</fullName>
    </submittedName>
</protein>
<dbReference type="SMART" id="SM00892">
    <property type="entry name" value="Endonuclease_NS"/>
    <property type="match status" value="1"/>
</dbReference>
<dbReference type="AlphaFoldDB" id="A0A8J1U2N1"/>
<dbReference type="PANTHER" id="PTHR21472">
    <property type="entry name" value="ENDONUCLEASE DOMAIN-CONTAINING 1 PROTEIN ENDOD1"/>
    <property type="match status" value="1"/>
</dbReference>
<dbReference type="OrthoDB" id="69221at2759"/>
<dbReference type="InterPro" id="IPR039015">
    <property type="entry name" value="ENDOD1"/>
</dbReference>